<accession>A0A7J5ZEM9</accession>
<dbReference type="OrthoDB" id="277931at2759"/>
<dbReference type="PANTHER" id="PTHR17920:SF3">
    <property type="entry name" value="TRANSMEMBRANE AND COILED-COIL DOMAIN-CONTAINING PROTEIN 4"/>
    <property type="match status" value="1"/>
</dbReference>
<dbReference type="Proteomes" id="UP000518266">
    <property type="component" value="Unassembled WGS sequence"/>
</dbReference>
<evidence type="ECO:0000313" key="8">
    <source>
        <dbReference type="Proteomes" id="UP000518266"/>
    </source>
</evidence>
<dbReference type="GO" id="GO:0016020">
    <property type="term" value="C:membrane"/>
    <property type="evidence" value="ECO:0007669"/>
    <property type="project" value="UniProtKB-SubCell"/>
</dbReference>
<protein>
    <recommendedName>
        <fullName evidence="9">Transmembrane protein</fullName>
    </recommendedName>
</protein>
<reference evidence="7 8" key="1">
    <citation type="submission" date="2020-03" db="EMBL/GenBank/DDBJ databases">
        <title>Dissostichus mawsoni Genome sequencing and assembly.</title>
        <authorList>
            <person name="Park H."/>
        </authorList>
    </citation>
    <scope>NUCLEOTIDE SEQUENCE [LARGE SCALE GENOMIC DNA]</scope>
    <source>
        <strain evidence="7">DM0001</strain>
        <tissue evidence="7">Muscle</tissue>
    </source>
</reference>
<evidence type="ECO:0008006" key="9">
    <source>
        <dbReference type="Google" id="ProtNLM"/>
    </source>
</evidence>
<evidence type="ECO:0000256" key="4">
    <source>
        <dbReference type="ARBA" id="ARBA00023136"/>
    </source>
</evidence>
<evidence type="ECO:0000313" key="7">
    <source>
        <dbReference type="EMBL" id="KAF3860070.1"/>
    </source>
</evidence>
<evidence type="ECO:0000256" key="5">
    <source>
        <dbReference type="SAM" id="MobiDB-lite"/>
    </source>
</evidence>
<evidence type="ECO:0000256" key="2">
    <source>
        <dbReference type="ARBA" id="ARBA00022692"/>
    </source>
</evidence>
<keyword evidence="4 6" id="KW-0472">Membrane</keyword>
<name>A0A7J5ZEM9_DISMA</name>
<organism evidence="7 8">
    <name type="scientific">Dissostichus mawsoni</name>
    <name type="common">Antarctic cod</name>
    <dbReference type="NCBI Taxonomy" id="36200"/>
    <lineage>
        <taxon>Eukaryota</taxon>
        <taxon>Metazoa</taxon>
        <taxon>Chordata</taxon>
        <taxon>Craniata</taxon>
        <taxon>Vertebrata</taxon>
        <taxon>Euteleostomi</taxon>
        <taxon>Actinopterygii</taxon>
        <taxon>Neopterygii</taxon>
        <taxon>Teleostei</taxon>
        <taxon>Neoteleostei</taxon>
        <taxon>Acanthomorphata</taxon>
        <taxon>Eupercaria</taxon>
        <taxon>Perciformes</taxon>
        <taxon>Notothenioidei</taxon>
        <taxon>Nototheniidae</taxon>
        <taxon>Dissostichus</taxon>
    </lineage>
</organism>
<evidence type="ECO:0000256" key="3">
    <source>
        <dbReference type="ARBA" id="ARBA00022989"/>
    </source>
</evidence>
<dbReference type="Pfam" id="PF05277">
    <property type="entry name" value="DUF726"/>
    <property type="match status" value="1"/>
</dbReference>
<keyword evidence="8" id="KW-1185">Reference proteome</keyword>
<dbReference type="EMBL" id="JAAKFY010000002">
    <property type="protein sequence ID" value="KAF3860070.1"/>
    <property type="molecule type" value="Genomic_DNA"/>
</dbReference>
<evidence type="ECO:0000256" key="1">
    <source>
        <dbReference type="ARBA" id="ARBA00004141"/>
    </source>
</evidence>
<keyword evidence="2 6" id="KW-0812">Transmembrane</keyword>
<sequence length="357" mass="38483">MHTAFLNNTDTSGPECVSGTFLTPLISILSVHMGTLCLGLGGQQLDSPFSPPFVIPRPLIAPHPARTLPPLQSQLPPTLSNTPQTHTKHALQSAPQVTPSTSSRFHSAPLLSIVKNLIWKKTPMERRVVPRIYNPGGAGATYDAPRDPRPEDIISRQLSEQGRFAYAALCAVSLGHLFTGPENSAFREQYLQGLVRWLDLDESVMPVMGAFLSGLGFEGSDTFLSTLQAEPLLASGATPIIHDLVSFSVKMYDARSRVLIRHVGSLLRVFTKQLEEFEETLGEKLREGGEESEEESSRRLRRERGRRLRRYLLIGLATVGGGTVIGVTGGLAAPLVAAGAGAVLGAGGLLLWAQPLA</sequence>
<dbReference type="InterPro" id="IPR007941">
    <property type="entry name" value="DUF726"/>
</dbReference>
<dbReference type="PANTHER" id="PTHR17920">
    <property type="entry name" value="TRANSMEMBRANE AND COILED-COIL DOMAIN-CONTAINING PROTEIN 4 TMCO4"/>
    <property type="match status" value="1"/>
</dbReference>
<dbReference type="AlphaFoldDB" id="A0A7J5ZEM9"/>
<keyword evidence="3 6" id="KW-1133">Transmembrane helix</keyword>
<feature type="transmembrane region" description="Helical" evidence="6">
    <location>
        <begin position="331"/>
        <end position="353"/>
    </location>
</feature>
<comment type="caution">
    <text evidence="7">The sequence shown here is derived from an EMBL/GenBank/DDBJ whole genome shotgun (WGS) entry which is preliminary data.</text>
</comment>
<feature type="region of interest" description="Disordered" evidence="5">
    <location>
        <begin position="65"/>
        <end position="103"/>
    </location>
</feature>
<comment type="subcellular location">
    <subcellularLocation>
        <location evidence="1">Membrane</location>
        <topology evidence="1">Multi-pass membrane protein</topology>
    </subcellularLocation>
</comment>
<proteinExistence type="predicted"/>
<evidence type="ECO:0000256" key="6">
    <source>
        <dbReference type="SAM" id="Phobius"/>
    </source>
</evidence>
<gene>
    <name evidence="7" type="ORF">F7725_000325</name>
</gene>
<feature type="compositionally biased region" description="Low complexity" evidence="5">
    <location>
        <begin position="68"/>
        <end position="80"/>
    </location>
</feature>
<feature type="compositionally biased region" description="Polar residues" evidence="5">
    <location>
        <begin position="93"/>
        <end position="103"/>
    </location>
</feature>
<feature type="transmembrane region" description="Helical" evidence="6">
    <location>
        <begin position="308"/>
        <end position="325"/>
    </location>
</feature>